<name>A0A7J9H4U0_9ROSI</name>
<dbReference type="EMBL" id="JABFAD010000008">
    <property type="protein sequence ID" value="MBA0804866.1"/>
    <property type="molecule type" value="Genomic_DNA"/>
</dbReference>
<evidence type="ECO:0000313" key="1">
    <source>
        <dbReference type="EMBL" id="MBA0804866.1"/>
    </source>
</evidence>
<dbReference type="OrthoDB" id="1001054at2759"/>
<protein>
    <recommendedName>
        <fullName evidence="3">RRM domain-containing protein</fullName>
    </recommendedName>
</protein>
<accession>A0A7J9H4U0</accession>
<dbReference type="InterPro" id="IPR012677">
    <property type="entry name" value="Nucleotide-bd_a/b_plait_sf"/>
</dbReference>
<sequence>MEFVNPKLVINGISTEMDERILRRHFNAFGEIKHVVVYFRKPLLSLLLLILPRLKLPFNTNNILFLVEKWR</sequence>
<comment type="caution">
    <text evidence="1">The sequence shown here is derived from an EMBL/GenBank/DDBJ whole genome shotgun (WGS) entry which is preliminary data.</text>
</comment>
<dbReference type="GO" id="GO:0003676">
    <property type="term" value="F:nucleic acid binding"/>
    <property type="evidence" value="ECO:0007669"/>
    <property type="project" value="InterPro"/>
</dbReference>
<evidence type="ECO:0000313" key="2">
    <source>
        <dbReference type="Proteomes" id="UP000593560"/>
    </source>
</evidence>
<dbReference type="Proteomes" id="UP000593560">
    <property type="component" value="Unassembled WGS sequence"/>
</dbReference>
<evidence type="ECO:0008006" key="3">
    <source>
        <dbReference type="Google" id="ProtNLM"/>
    </source>
</evidence>
<dbReference type="InterPro" id="IPR035979">
    <property type="entry name" value="RBD_domain_sf"/>
</dbReference>
<dbReference type="Gene3D" id="3.30.70.330">
    <property type="match status" value="1"/>
</dbReference>
<gene>
    <name evidence="1" type="ORF">Gohar_004427</name>
</gene>
<dbReference type="SUPFAM" id="SSF54928">
    <property type="entry name" value="RNA-binding domain, RBD"/>
    <property type="match status" value="1"/>
</dbReference>
<organism evidence="1 2">
    <name type="scientific">Gossypium harknessii</name>
    <dbReference type="NCBI Taxonomy" id="34285"/>
    <lineage>
        <taxon>Eukaryota</taxon>
        <taxon>Viridiplantae</taxon>
        <taxon>Streptophyta</taxon>
        <taxon>Embryophyta</taxon>
        <taxon>Tracheophyta</taxon>
        <taxon>Spermatophyta</taxon>
        <taxon>Magnoliopsida</taxon>
        <taxon>eudicotyledons</taxon>
        <taxon>Gunneridae</taxon>
        <taxon>Pentapetalae</taxon>
        <taxon>rosids</taxon>
        <taxon>malvids</taxon>
        <taxon>Malvales</taxon>
        <taxon>Malvaceae</taxon>
        <taxon>Malvoideae</taxon>
        <taxon>Gossypium</taxon>
    </lineage>
</organism>
<dbReference type="AlphaFoldDB" id="A0A7J9H4U0"/>
<proteinExistence type="predicted"/>
<keyword evidence="2" id="KW-1185">Reference proteome</keyword>
<reference evidence="1 2" key="1">
    <citation type="journal article" date="2019" name="Genome Biol. Evol.">
        <title>Insights into the evolution of the New World diploid cottons (Gossypium, subgenus Houzingenia) based on genome sequencing.</title>
        <authorList>
            <person name="Grover C.E."/>
            <person name="Arick M.A. 2nd"/>
            <person name="Thrash A."/>
            <person name="Conover J.L."/>
            <person name="Sanders W.S."/>
            <person name="Peterson D.G."/>
            <person name="Frelichowski J.E."/>
            <person name="Scheffler J.A."/>
            <person name="Scheffler B.E."/>
            <person name="Wendel J.F."/>
        </authorList>
    </citation>
    <scope>NUCLEOTIDE SEQUENCE [LARGE SCALE GENOMIC DNA]</scope>
    <source>
        <strain evidence="1">0</strain>
        <tissue evidence="1">Leaf</tissue>
    </source>
</reference>